<feature type="domain" description="Sporulation stage II protein D amidase enhancer LytB N-terminal" evidence="1">
    <location>
        <begin position="187"/>
        <end position="274"/>
    </location>
</feature>
<sequence length="383" mass="41561">MTSRTKLLLSAFLVTALGLLLPTAPAGAAEPLELEGRGFGHGIGLSQHGAQRAATQGVGWQRILRTYYPGTRLGRAGGQVAVWISGDDDGDTRVEDRPGLRLAKVGTARSWSLAKLDPRAEQWRVSADGRGRSVLESRRDGSWRRQQVFTGDAEFSAPAPITLVTPEGRTAYRGVLRSAAASADGTRRDTVNRLSLENYLRGVVPQEVPALWDPDAVRAQAVAARTYAAFERADRAARHYQICDTSQCQVYGGASAEHEASDAAIRATRGRAVTRGGDPIFAQFSASNGGYSVRGSFDYLPARRDSWDRYKWEQTVSVADLETAFDTIGDYERVEVVERDGRGAWGGRVTRVTVVGSEGSSTVSGDTFRIRLGLRSTLFHEVS</sequence>
<organism evidence="2">
    <name type="scientific">freshwater metagenome</name>
    <dbReference type="NCBI Taxonomy" id="449393"/>
    <lineage>
        <taxon>unclassified sequences</taxon>
        <taxon>metagenomes</taxon>
        <taxon>ecological metagenomes</taxon>
    </lineage>
</organism>
<protein>
    <submittedName>
        <fullName evidence="2">Unannotated protein</fullName>
    </submittedName>
</protein>
<reference evidence="2" key="1">
    <citation type="submission" date="2020-05" db="EMBL/GenBank/DDBJ databases">
        <authorList>
            <person name="Chiriac C."/>
            <person name="Salcher M."/>
            <person name="Ghai R."/>
            <person name="Kavagutti S V."/>
        </authorList>
    </citation>
    <scope>NUCLEOTIDE SEQUENCE</scope>
</reference>
<dbReference type="NCBIfam" id="TIGR02669">
    <property type="entry name" value="SpoIID_LytB"/>
    <property type="match status" value="1"/>
</dbReference>
<dbReference type="InterPro" id="IPR013486">
    <property type="entry name" value="SpoIID/LytB"/>
</dbReference>
<gene>
    <name evidence="2" type="ORF">UFOPK2761_03234</name>
</gene>
<accession>A0A6J6V7U2</accession>
<dbReference type="Pfam" id="PF08486">
    <property type="entry name" value="SpoIID"/>
    <property type="match status" value="1"/>
</dbReference>
<proteinExistence type="predicted"/>
<dbReference type="EMBL" id="CAEZYQ010000041">
    <property type="protein sequence ID" value="CAB4768292.1"/>
    <property type="molecule type" value="Genomic_DNA"/>
</dbReference>
<evidence type="ECO:0000313" key="2">
    <source>
        <dbReference type="EMBL" id="CAB4768292.1"/>
    </source>
</evidence>
<dbReference type="AlphaFoldDB" id="A0A6J6V7U2"/>
<name>A0A6J6V7U2_9ZZZZ</name>
<evidence type="ECO:0000259" key="1">
    <source>
        <dbReference type="Pfam" id="PF08486"/>
    </source>
</evidence>
<dbReference type="GO" id="GO:0030435">
    <property type="term" value="P:sporulation resulting in formation of a cellular spore"/>
    <property type="evidence" value="ECO:0007669"/>
    <property type="project" value="InterPro"/>
</dbReference>
<dbReference type="InterPro" id="IPR013693">
    <property type="entry name" value="SpoIID/LytB_N"/>
</dbReference>